<dbReference type="InterPro" id="IPR050960">
    <property type="entry name" value="AB_hydrolase_4_sf"/>
</dbReference>
<comment type="similarity">
    <text evidence="1">Belongs to the AB hydrolase superfamily. AB hydrolase 4 family.</text>
</comment>
<proteinExistence type="inferred from homology"/>
<dbReference type="SUPFAM" id="SSF53474">
    <property type="entry name" value="alpha/beta-Hydrolases"/>
    <property type="match status" value="1"/>
</dbReference>
<dbReference type="AlphaFoldDB" id="A0A061QVL5"/>
<organism evidence="2">
    <name type="scientific">Tetraselmis sp. GSL018</name>
    <dbReference type="NCBI Taxonomy" id="582737"/>
    <lineage>
        <taxon>Eukaryota</taxon>
        <taxon>Viridiplantae</taxon>
        <taxon>Chlorophyta</taxon>
        <taxon>core chlorophytes</taxon>
        <taxon>Chlorodendrophyceae</taxon>
        <taxon>Chlorodendrales</taxon>
        <taxon>Chlorodendraceae</taxon>
        <taxon>Tetraselmis</taxon>
    </lineage>
</organism>
<dbReference type="InterPro" id="IPR029058">
    <property type="entry name" value="AB_hydrolase_fold"/>
</dbReference>
<dbReference type="GO" id="GO:0034338">
    <property type="term" value="F:short-chain carboxylesterase activity"/>
    <property type="evidence" value="ECO:0007669"/>
    <property type="project" value="TreeGrafter"/>
</dbReference>
<name>A0A061QVL5_9CHLO</name>
<dbReference type="PANTHER" id="PTHR10794">
    <property type="entry name" value="ABHYDROLASE DOMAIN-CONTAINING PROTEIN"/>
    <property type="match status" value="1"/>
</dbReference>
<feature type="non-terminal residue" evidence="2">
    <location>
        <position position="1"/>
    </location>
</feature>
<gene>
    <name evidence="2" type="ORF">TSPGSL018_19863</name>
</gene>
<accession>A0A061QVL5</accession>
<sequence>RHFDESVLCQIFDYEHAYQYYEEGSSINSIRYIRTPSLFLVARDDPFLGRLPVEECRANPNTLLAVTERGGHVAFLHGTWPLARSWMDEVAVEFLKPHFAPSKARL</sequence>
<evidence type="ECO:0000313" key="2">
    <source>
        <dbReference type="EMBL" id="JAC63748.1"/>
    </source>
</evidence>
<dbReference type="PANTHER" id="PTHR10794:SF63">
    <property type="entry name" value="ALPHA_BETA HYDROLASE 1, ISOFORM A"/>
    <property type="match status" value="1"/>
</dbReference>
<keyword evidence="2" id="KW-0378">Hydrolase</keyword>
<protein>
    <submittedName>
        <fullName evidence="2">Abhydrolase domain-containing protein 3-like</fullName>
    </submittedName>
</protein>
<dbReference type="EMBL" id="GBEZ01023121">
    <property type="protein sequence ID" value="JAC63748.1"/>
    <property type="molecule type" value="Transcribed_RNA"/>
</dbReference>
<reference evidence="2" key="1">
    <citation type="submission" date="2014-05" db="EMBL/GenBank/DDBJ databases">
        <title>The transcriptome of the halophilic microalga Tetraselmis sp. GSL018 isolated from the Great Salt Lake, Utah.</title>
        <authorList>
            <person name="Jinkerson R.E."/>
            <person name="D'Adamo S."/>
            <person name="Posewitz M.C."/>
        </authorList>
    </citation>
    <scope>NUCLEOTIDE SEQUENCE</scope>
    <source>
        <strain evidence="2">GSL018</strain>
    </source>
</reference>
<evidence type="ECO:0000256" key="1">
    <source>
        <dbReference type="ARBA" id="ARBA00010884"/>
    </source>
</evidence>
<dbReference type="GO" id="GO:0047372">
    <property type="term" value="F:monoacylglycerol lipase activity"/>
    <property type="evidence" value="ECO:0007669"/>
    <property type="project" value="TreeGrafter"/>
</dbReference>